<dbReference type="InterPro" id="IPR023750">
    <property type="entry name" value="RbsD-like_sf"/>
</dbReference>
<comment type="catalytic activity">
    <reaction evidence="3">
        <text>alpha-L-fucose = beta-L-fucose</text>
        <dbReference type="Rhea" id="RHEA:25580"/>
        <dbReference type="ChEBI" id="CHEBI:42548"/>
        <dbReference type="ChEBI" id="CHEBI:42589"/>
        <dbReference type="EC" id="5.1.3.29"/>
    </reaction>
</comment>
<dbReference type="GO" id="GO:0062193">
    <property type="term" value="F:D-ribose pyranase activity"/>
    <property type="evidence" value="ECO:0007669"/>
    <property type="project" value="UniProtKB-EC"/>
</dbReference>
<keyword evidence="5" id="KW-1185">Reference proteome</keyword>
<dbReference type="Pfam" id="PF05025">
    <property type="entry name" value="RbsD_FucU"/>
    <property type="match status" value="1"/>
</dbReference>
<comment type="caution">
    <text evidence="4">The sequence shown here is derived from an EMBL/GenBank/DDBJ whole genome shotgun (WGS) entry which is preliminary data.</text>
</comment>
<dbReference type="PANTHER" id="PTHR31690">
    <property type="entry name" value="FUCOSE MUTAROTASE"/>
    <property type="match status" value="1"/>
</dbReference>
<accession>A0A4R5VEE2</accession>
<dbReference type="GO" id="GO:0006004">
    <property type="term" value="P:fucose metabolic process"/>
    <property type="evidence" value="ECO:0007669"/>
    <property type="project" value="TreeGrafter"/>
</dbReference>
<dbReference type="InterPro" id="IPR050443">
    <property type="entry name" value="RbsD/FucU_mutarotase"/>
</dbReference>
<dbReference type="InterPro" id="IPR007721">
    <property type="entry name" value="RbsD_FucU"/>
</dbReference>
<evidence type="ECO:0000256" key="1">
    <source>
        <dbReference type="ARBA" id="ARBA00000223"/>
    </source>
</evidence>
<reference evidence="4 5" key="1">
    <citation type="submission" date="2019-03" db="EMBL/GenBank/DDBJ databases">
        <title>Ruegeria lutea sp. nov., a novel strain, isolated from marine sediment, the Masan Bay, South Korea.</title>
        <authorList>
            <person name="Kim J."/>
            <person name="Kim D.-Y."/>
            <person name="Lee S.-S."/>
        </authorList>
    </citation>
    <scope>NUCLEOTIDE SEQUENCE [LARGE SCALE GENOMIC DNA]</scope>
    <source>
        <strain evidence="4 5">318-1</strain>
    </source>
</reference>
<dbReference type="EMBL" id="SMUV01000054">
    <property type="protein sequence ID" value="TDK50670.1"/>
    <property type="molecule type" value="Genomic_DNA"/>
</dbReference>
<dbReference type="Proteomes" id="UP000295301">
    <property type="component" value="Unassembled WGS sequence"/>
</dbReference>
<evidence type="ECO:0000256" key="3">
    <source>
        <dbReference type="ARBA" id="ARBA00036324"/>
    </source>
</evidence>
<evidence type="ECO:0000313" key="4">
    <source>
        <dbReference type="EMBL" id="TDK50670.1"/>
    </source>
</evidence>
<evidence type="ECO:0000313" key="5">
    <source>
        <dbReference type="Proteomes" id="UP000295301"/>
    </source>
</evidence>
<keyword evidence="2" id="KW-0413">Isomerase</keyword>
<evidence type="ECO:0000256" key="2">
    <source>
        <dbReference type="ARBA" id="ARBA00023235"/>
    </source>
</evidence>
<dbReference type="Gene3D" id="3.40.1650.10">
    <property type="entry name" value="RbsD-like domain"/>
    <property type="match status" value="1"/>
</dbReference>
<comment type="catalytic activity">
    <reaction evidence="1">
        <text>beta-D-ribopyranose = beta-D-ribofuranose</text>
        <dbReference type="Rhea" id="RHEA:25432"/>
        <dbReference type="ChEBI" id="CHEBI:27476"/>
        <dbReference type="ChEBI" id="CHEBI:47002"/>
        <dbReference type="EC" id="5.4.99.62"/>
    </reaction>
</comment>
<dbReference type="RefSeq" id="WP_133358750.1">
    <property type="nucleotide sequence ID" value="NZ_SMUV01000054.1"/>
</dbReference>
<dbReference type="SUPFAM" id="SSF102546">
    <property type="entry name" value="RbsD-like"/>
    <property type="match status" value="1"/>
</dbReference>
<protein>
    <submittedName>
        <fullName evidence="4">Ribose ABC transporter</fullName>
    </submittedName>
</protein>
<sequence length="147" mass="15814">MLKGIDPRMPADLLDTLMRMGHGDELAVVDCNFPAHSTASRTHSGRMIELPGFSAPQAIELVTALMPLDSFAPEGALWMEVDGQGPVPEAVHREAIAAIQADPSDSCDIGSIARSAFYQRAAQAYAVLRCTETRAFGCFILRKGVIL</sequence>
<gene>
    <name evidence="4" type="ORF">E1832_05595</name>
</gene>
<organism evidence="4 5">
    <name type="scientific">Antarcticimicrobium luteum</name>
    <dbReference type="NCBI Taxonomy" id="2547397"/>
    <lineage>
        <taxon>Bacteria</taxon>
        <taxon>Pseudomonadati</taxon>
        <taxon>Pseudomonadota</taxon>
        <taxon>Alphaproteobacteria</taxon>
        <taxon>Rhodobacterales</taxon>
        <taxon>Paracoccaceae</taxon>
        <taxon>Antarcticimicrobium</taxon>
    </lineage>
</organism>
<dbReference type="AlphaFoldDB" id="A0A4R5VEE2"/>
<dbReference type="PANTHER" id="PTHR31690:SF4">
    <property type="entry name" value="FUCOSE MUTAROTASE"/>
    <property type="match status" value="1"/>
</dbReference>
<dbReference type="GO" id="GO:0042806">
    <property type="term" value="F:fucose binding"/>
    <property type="evidence" value="ECO:0007669"/>
    <property type="project" value="TreeGrafter"/>
</dbReference>
<proteinExistence type="predicted"/>
<dbReference type="GO" id="GO:0036373">
    <property type="term" value="F:L-fucose mutarotase activity"/>
    <property type="evidence" value="ECO:0007669"/>
    <property type="project" value="UniProtKB-EC"/>
</dbReference>
<name>A0A4R5VEE2_9RHOB</name>
<dbReference type="OrthoDB" id="7947972at2"/>